<keyword evidence="2 9" id="KW-0820">tRNA-binding</keyword>
<feature type="binding site" evidence="9 12">
    <location>
        <position position="112"/>
    </location>
    <ligand>
        <name>FMN</name>
        <dbReference type="ChEBI" id="CHEBI:58210"/>
    </ligand>
</feature>
<feature type="active site" description="Proton donor" evidence="9 11">
    <location>
        <position position="142"/>
    </location>
</feature>
<evidence type="ECO:0000313" key="15">
    <source>
        <dbReference type="Proteomes" id="UP000293398"/>
    </source>
</evidence>
<comment type="catalytic activity">
    <reaction evidence="9">
        <text>5,6-dihydrouridine(20) in tRNA + NADP(+) = uridine(20) in tRNA + NADPH + H(+)</text>
        <dbReference type="Rhea" id="RHEA:53336"/>
        <dbReference type="Rhea" id="RHEA-COMP:13533"/>
        <dbReference type="Rhea" id="RHEA-COMP:13534"/>
        <dbReference type="ChEBI" id="CHEBI:15378"/>
        <dbReference type="ChEBI" id="CHEBI:57783"/>
        <dbReference type="ChEBI" id="CHEBI:58349"/>
        <dbReference type="ChEBI" id="CHEBI:65315"/>
        <dbReference type="ChEBI" id="CHEBI:74443"/>
        <dbReference type="EC" id="1.3.1.91"/>
    </reaction>
</comment>
<feature type="site" description="Interacts with tRNA" evidence="9">
    <location>
        <position position="139"/>
    </location>
</feature>
<evidence type="ECO:0000256" key="8">
    <source>
        <dbReference type="ARBA" id="ARBA00023002"/>
    </source>
</evidence>
<dbReference type="PANTHER" id="PTHR42907:SF1">
    <property type="entry name" value="FMN-LINKED OXIDOREDUCTASES SUPERFAMILY PROTEIN"/>
    <property type="match status" value="1"/>
</dbReference>
<keyword evidence="12" id="KW-0547">Nucleotide-binding</keyword>
<keyword evidence="5 9" id="KW-0819">tRNA processing</keyword>
<feature type="site" description="Interacts with tRNA" evidence="9">
    <location>
        <position position="228"/>
    </location>
</feature>
<dbReference type="Proteomes" id="UP000293398">
    <property type="component" value="Unassembled WGS sequence"/>
</dbReference>
<feature type="site" description="Interacts with tRNA; defines subfamily-specific binding signature" evidence="9">
    <location>
        <position position="225"/>
    </location>
</feature>
<dbReference type="InterPro" id="IPR001269">
    <property type="entry name" value="DUS_fam"/>
</dbReference>
<keyword evidence="8 9" id="KW-0560">Oxidoreductase</keyword>
<dbReference type="PANTHER" id="PTHR42907">
    <property type="entry name" value="FMN-LINKED OXIDOREDUCTASES SUPERFAMILY PROTEIN"/>
    <property type="match status" value="1"/>
</dbReference>
<keyword evidence="3 9" id="KW-0285">Flavoprotein</keyword>
<comment type="catalytic activity">
    <reaction evidence="9">
        <text>5,6-dihydrouridine(20) in tRNA + NAD(+) = uridine(20) in tRNA + NADH + H(+)</text>
        <dbReference type="Rhea" id="RHEA:53340"/>
        <dbReference type="Rhea" id="RHEA-COMP:13533"/>
        <dbReference type="Rhea" id="RHEA-COMP:13534"/>
        <dbReference type="ChEBI" id="CHEBI:15378"/>
        <dbReference type="ChEBI" id="CHEBI:57540"/>
        <dbReference type="ChEBI" id="CHEBI:57945"/>
        <dbReference type="ChEBI" id="CHEBI:65315"/>
        <dbReference type="ChEBI" id="CHEBI:74443"/>
        <dbReference type="EC" id="1.3.1.91"/>
    </reaction>
</comment>
<dbReference type="RefSeq" id="WP_278044097.1">
    <property type="nucleotide sequence ID" value="NZ_SHKO01000004.1"/>
</dbReference>
<comment type="function">
    <text evidence="9">Catalyzes the synthesis of 5,6-dihydrouridine (D), a modified base found in the D-loop of most tRNAs, via the reduction of the C5-C6 double bond in target uridines. Specifically modifies U20 and U20a in tRNAs.</text>
</comment>
<feature type="binding site" evidence="9 12">
    <location>
        <position position="213"/>
    </location>
    <ligand>
        <name>FMN</name>
        <dbReference type="ChEBI" id="CHEBI:58210"/>
    </ligand>
</feature>
<evidence type="ECO:0000256" key="2">
    <source>
        <dbReference type="ARBA" id="ARBA00022555"/>
    </source>
</evidence>
<comment type="similarity">
    <text evidence="9">Belongs to the Dus family. DusA subfamily.</text>
</comment>
<dbReference type="NCBIfam" id="NF008774">
    <property type="entry name" value="PRK11815.1"/>
    <property type="match status" value="1"/>
</dbReference>
<dbReference type="Gene3D" id="1.20.120.1460">
    <property type="match status" value="1"/>
</dbReference>
<dbReference type="InterPro" id="IPR018517">
    <property type="entry name" value="tRNA_hU_synthase_CS"/>
</dbReference>
<keyword evidence="4 9" id="KW-0288">FMN</keyword>
<evidence type="ECO:0000256" key="1">
    <source>
        <dbReference type="ARBA" id="ARBA00001917"/>
    </source>
</evidence>
<evidence type="ECO:0000256" key="5">
    <source>
        <dbReference type="ARBA" id="ARBA00022694"/>
    </source>
</evidence>
<evidence type="ECO:0000256" key="6">
    <source>
        <dbReference type="ARBA" id="ARBA00022857"/>
    </source>
</evidence>
<dbReference type="NCBIfam" id="TIGR00742">
    <property type="entry name" value="yjbN"/>
    <property type="match status" value="1"/>
</dbReference>
<dbReference type="GO" id="GO:0010181">
    <property type="term" value="F:FMN binding"/>
    <property type="evidence" value="ECO:0007669"/>
    <property type="project" value="UniProtKB-UniRule"/>
</dbReference>
<dbReference type="HAMAP" id="MF_02041">
    <property type="entry name" value="DusA_subfam"/>
    <property type="match status" value="1"/>
</dbReference>
<dbReference type="InterPro" id="IPR013785">
    <property type="entry name" value="Aldolase_TIM"/>
</dbReference>
<dbReference type="PROSITE" id="PS01136">
    <property type="entry name" value="UPF0034"/>
    <property type="match status" value="1"/>
</dbReference>
<dbReference type="EC" id="1.3.1.91" evidence="9"/>
<dbReference type="SUPFAM" id="SSF51395">
    <property type="entry name" value="FMN-linked oxidoreductases"/>
    <property type="match status" value="1"/>
</dbReference>
<dbReference type="GO" id="GO:0050660">
    <property type="term" value="F:flavin adenine dinucleotide binding"/>
    <property type="evidence" value="ECO:0007669"/>
    <property type="project" value="InterPro"/>
</dbReference>
<feature type="binding site" evidence="9 12">
    <location>
        <begin position="275"/>
        <end position="276"/>
    </location>
    <ligand>
        <name>FMN</name>
        <dbReference type="ChEBI" id="CHEBI:58210"/>
    </ligand>
</feature>
<dbReference type="AlphaFoldDB" id="A0A4Q7V6Y9"/>
<evidence type="ECO:0000256" key="9">
    <source>
        <dbReference type="HAMAP-Rule" id="MF_02041"/>
    </source>
</evidence>
<evidence type="ECO:0000259" key="13">
    <source>
        <dbReference type="Pfam" id="PF01207"/>
    </source>
</evidence>
<protein>
    <recommendedName>
        <fullName evidence="9">tRNA-dihydrouridine(20/20a) synthase</fullName>
        <ecNumber evidence="9">1.3.1.91</ecNumber>
    </recommendedName>
    <alternativeName>
        <fullName evidence="9">U20-specific dihydrouridine synthase</fullName>
        <shortName evidence="9">U20-specific Dus</shortName>
    </alternativeName>
    <alternativeName>
        <fullName evidence="9">tRNA-dihydrouridine synthase A</fullName>
    </alternativeName>
</protein>
<evidence type="ECO:0000256" key="4">
    <source>
        <dbReference type="ARBA" id="ARBA00022643"/>
    </source>
</evidence>
<dbReference type="GO" id="GO:0000049">
    <property type="term" value="F:tRNA binding"/>
    <property type="evidence" value="ECO:0007669"/>
    <property type="project" value="UniProtKB-UniRule"/>
</dbReference>
<evidence type="ECO:0000256" key="3">
    <source>
        <dbReference type="ARBA" id="ARBA00022630"/>
    </source>
</evidence>
<name>A0A4Q7V6Y9_9BURK</name>
<keyword evidence="6 9" id="KW-0521">NADP</keyword>
<evidence type="ECO:0000256" key="10">
    <source>
        <dbReference type="PIRNR" id="PIRNR006621"/>
    </source>
</evidence>
<feature type="domain" description="DUS-like FMN-binding" evidence="13">
    <location>
        <begin position="57"/>
        <end position="358"/>
    </location>
</feature>
<dbReference type="CDD" id="cd02801">
    <property type="entry name" value="DUS_like_FMN"/>
    <property type="match status" value="1"/>
</dbReference>
<keyword evidence="15" id="KW-1185">Reference proteome</keyword>
<accession>A0A4Q7V6Y9</accession>
<reference evidence="14 15" key="1">
    <citation type="submission" date="2019-02" db="EMBL/GenBank/DDBJ databases">
        <title>Genomic Encyclopedia of Type Strains, Phase IV (KMG-IV): sequencing the most valuable type-strain genomes for metagenomic binning, comparative biology and taxonomic classification.</title>
        <authorList>
            <person name="Goeker M."/>
        </authorList>
    </citation>
    <scope>NUCLEOTIDE SEQUENCE [LARGE SCALE GENOMIC DNA]</scope>
    <source>
        <strain evidence="14 15">DSM 23814</strain>
    </source>
</reference>
<dbReference type="EMBL" id="SHKO01000004">
    <property type="protein sequence ID" value="RZT92115.1"/>
    <property type="molecule type" value="Genomic_DNA"/>
</dbReference>
<evidence type="ECO:0000256" key="7">
    <source>
        <dbReference type="ARBA" id="ARBA00022884"/>
    </source>
</evidence>
<dbReference type="GO" id="GO:0102264">
    <property type="term" value="F:tRNA-dihydrouridine20 synthase activity"/>
    <property type="evidence" value="ECO:0007669"/>
    <property type="project" value="UniProtKB-EC"/>
</dbReference>
<evidence type="ECO:0000256" key="11">
    <source>
        <dbReference type="PIRSR" id="PIRSR006621-1"/>
    </source>
</evidence>
<dbReference type="InterPro" id="IPR004653">
    <property type="entry name" value="DusA"/>
</dbReference>
<evidence type="ECO:0000313" key="14">
    <source>
        <dbReference type="EMBL" id="RZT92115.1"/>
    </source>
</evidence>
<organism evidence="14 15">
    <name type="scientific">Advenella incenata</name>
    <dbReference type="NCBI Taxonomy" id="267800"/>
    <lineage>
        <taxon>Bacteria</taxon>
        <taxon>Pseudomonadati</taxon>
        <taxon>Pseudomonadota</taxon>
        <taxon>Betaproteobacteria</taxon>
        <taxon>Burkholderiales</taxon>
        <taxon>Alcaligenaceae</taxon>
    </lineage>
</organism>
<feature type="binding site" evidence="9 12">
    <location>
        <begin position="253"/>
        <end position="255"/>
    </location>
    <ligand>
        <name>FMN</name>
        <dbReference type="ChEBI" id="CHEBI:58210"/>
    </ligand>
</feature>
<dbReference type="GO" id="GO:0102266">
    <property type="term" value="F:tRNA-dihydrouridine20a synthase activity"/>
    <property type="evidence" value="ECO:0007669"/>
    <property type="project" value="RHEA"/>
</dbReference>
<dbReference type="Pfam" id="PF01207">
    <property type="entry name" value="Dus"/>
    <property type="match status" value="1"/>
</dbReference>
<comment type="cofactor">
    <cofactor evidence="1 9 10 12">
        <name>FMN</name>
        <dbReference type="ChEBI" id="CHEBI:58210"/>
    </cofactor>
</comment>
<comment type="caution">
    <text evidence="9">Lacks conserved residue(s) required for the propagation of feature annotation.</text>
</comment>
<gene>
    <name evidence="9" type="primary">dusA</name>
    <name evidence="14" type="ORF">EV681_4023</name>
</gene>
<comment type="caution">
    <text evidence="14">The sequence shown here is derived from an EMBL/GenBank/DDBJ whole genome shotgun (WGS) entry which is preliminary data.</text>
</comment>
<comment type="catalytic activity">
    <reaction evidence="9">
        <text>5,6-dihydrouridine(20a) in tRNA + NAD(+) = uridine(20a) in tRNA + NADH + H(+)</text>
        <dbReference type="Rhea" id="RHEA:53348"/>
        <dbReference type="Rhea" id="RHEA-COMP:13535"/>
        <dbReference type="Rhea" id="RHEA-COMP:13536"/>
        <dbReference type="ChEBI" id="CHEBI:15378"/>
        <dbReference type="ChEBI" id="CHEBI:57540"/>
        <dbReference type="ChEBI" id="CHEBI:57945"/>
        <dbReference type="ChEBI" id="CHEBI:65315"/>
        <dbReference type="ChEBI" id="CHEBI:74443"/>
    </reaction>
</comment>
<feature type="site" description="Interacts with tRNA; defines subfamily-specific binding signature" evidence="9">
    <location>
        <position position="340"/>
    </location>
</feature>
<proteinExistence type="inferred from homology"/>
<feature type="binding site" evidence="9 12">
    <location>
        <position position="181"/>
    </location>
    <ligand>
        <name>FMN</name>
        <dbReference type="ChEBI" id="CHEBI:58210"/>
    </ligand>
</feature>
<dbReference type="Gene3D" id="3.20.20.70">
    <property type="entry name" value="Aldolase class I"/>
    <property type="match status" value="1"/>
</dbReference>
<comment type="similarity">
    <text evidence="10">Belongs to the dus family.</text>
</comment>
<sequence length="368" mass="40189">MIMTHTEITERVAATGPDICSGSTDIHAVAVAGASPAGHAVLDYTDETGLRPWQFSVAPMIDVTDRHCRYFHRLLAPNALLYTEMITTGALVFGDVPRHLQFSAQEHPVALQLGGSEPAALAHCATLGQSWGYDEINLNCGCPSERVQKGAFGACLMAEPALVADCVKAMQDAVSVPVTVKHRLGLDYDQSYDFVRDFVGQLYEVGCRVFIAHARNAVLKGLSPKDNREIPPLRYDIVTRLKCDFPDALFVLNGGLNAPDLICSAVDSFDGAMVGRAAWHEPYLLRDISRRLWPDTPVADDATIVQQMAGYALSEVAQGVPLRAIVKPMLGLFNGRKGARQWRRHLSDPAQLVTQNPDVLHQAFAFID</sequence>
<feature type="site" description="Interacts with tRNA; defines subfamily-specific binding signature" evidence="9">
    <location>
        <position position="343"/>
    </location>
</feature>
<keyword evidence="7 9" id="KW-0694">RNA-binding</keyword>
<evidence type="ECO:0000256" key="12">
    <source>
        <dbReference type="PIRSR" id="PIRSR006621-2"/>
    </source>
</evidence>
<dbReference type="InterPro" id="IPR035587">
    <property type="entry name" value="DUS-like_FMN-bd"/>
</dbReference>
<dbReference type="PIRSF" id="PIRSF006621">
    <property type="entry name" value="Dus"/>
    <property type="match status" value="1"/>
</dbReference>
<comment type="catalytic activity">
    <reaction evidence="9">
        <text>5,6-dihydrouridine(20a) in tRNA + NADP(+) = uridine(20a) in tRNA + NADPH + H(+)</text>
        <dbReference type="Rhea" id="RHEA:53344"/>
        <dbReference type="Rhea" id="RHEA-COMP:13535"/>
        <dbReference type="Rhea" id="RHEA-COMP:13536"/>
        <dbReference type="ChEBI" id="CHEBI:15378"/>
        <dbReference type="ChEBI" id="CHEBI:57783"/>
        <dbReference type="ChEBI" id="CHEBI:58349"/>
        <dbReference type="ChEBI" id="CHEBI:65315"/>
        <dbReference type="ChEBI" id="CHEBI:74443"/>
    </reaction>
</comment>